<keyword evidence="13 14" id="KW-0472">Membrane</keyword>
<evidence type="ECO:0000313" key="18">
    <source>
        <dbReference type="EMBL" id="AES60903.1"/>
    </source>
</evidence>
<dbReference type="GO" id="GO:0003924">
    <property type="term" value="F:GTPase activity"/>
    <property type="evidence" value="ECO:0000318"/>
    <property type="project" value="GO_Central"/>
</dbReference>
<keyword evidence="5" id="KW-0677">Repeat</keyword>
<evidence type="ECO:0000259" key="16">
    <source>
        <dbReference type="PROSITE" id="PS50222"/>
    </source>
</evidence>
<dbReference type="InterPro" id="IPR018247">
    <property type="entry name" value="EF_Hand_1_Ca_BS"/>
</dbReference>
<dbReference type="OrthoDB" id="10020961at2759"/>
<evidence type="ECO:0000256" key="2">
    <source>
        <dbReference type="ARBA" id="ARBA00007981"/>
    </source>
</evidence>
<dbReference type="InterPro" id="IPR011992">
    <property type="entry name" value="EF-hand-dom_pair"/>
</dbReference>
<dbReference type="PROSITE" id="PS00018">
    <property type="entry name" value="EF_HAND_1"/>
    <property type="match status" value="1"/>
</dbReference>
<dbReference type="eggNOG" id="KOG1707">
    <property type="taxonomic scope" value="Eukaryota"/>
</dbReference>
<keyword evidence="6 14" id="KW-0547">Nucleotide-binding</keyword>
<feature type="domain" description="EF-hand" evidence="16">
    <location>
        <begin position="313"/>
        <end position="348"/>
    </location>
</feature>
<keyword evidence="21" id="KW-1185">Reference proteome</keyword>
<dbReference type="SUPFAM" id="SSF52540">
    <property type="entry name" value="P-loop containing nucleoside triphosphate hydrolases"/>
    <property type="match status" value="2"/>
</dbReference>
<dbReference type="InterPro" id="IPR021181">
    <property type="entry name" value="Miro"/>
</dbReference>
<dbReference type="SUPFAM" id="SSF47473">
    <property type="entry name" value="EF-hand"/>
    <property type="match status" value="1"/>
</dbReference>
<dbReference type="PROSITE" id="PS51423">
    <property type="entry name" value="MIRO"/>
    <property type="match status" value="2"/>
</dbReference>
<dbReference type="InterPro" id="IPR002048">
    <property type="entry name" value="EF_hand_dom"/>
</dbReference>
<dbReference type="CDD" id="cd01892">
    <property type="entry name" value="Miro2"/>
    <property type="match status" value="1"/>
</dbReference>
<dbReference type="KEGG" id="mtr:11425064"/>
<dbReference type="SMART" id="SM00173">
    <property type="entry name" value="RAS"/>
    <property type="match status" value="1"/>
</dbReference>
<dbReference type="PRINTS" id="PR00449">
    <property type="entry name" value="RASTRNSFRMNG"/>
</dbReference>
<dbReference type="InterPro" id="IPR013567">
    <property type="entry name" value="EF_hand_assoc_2"/>
</dbReference>
<dbReference type="PROSITE" id="PS50222">
    <property type="entry name" value="EF_HAND_2"/>
    <property type="match status" value="1"/>
</dbReference>
<feature type="domain" description="Miro" evidence="17">
    <location>
        <begin position="10"/>
        <end position="177"/>
    </location>
</feature>
<dbReference type="EnsemblPlants" id="AES60903">
    <property type="protein sequence ID" value="AES60903"/>
    <property type="gene ID" value="MTR_1g072280"/>
</dbReference>
<evidence type="ECO:0000256" key="4">
    <source>
        <dbReference type="ARBA" id="ARBA00022723"/>
    </source>
</evidence>
<keyword evidence="10 15" id="KW-1133">Transmembrane helix</keyword>
<dbReference type="SMART" id="SM00175">
    <property type="entry name" value="RAB"/>
    <property type="match status" value="1"/>
</dbReference>
<evidence type="ECO:0000256" key="13">
    <source>
        <dbReference type="ARBA" id="ARBA00023136"/>
    </source>
</evidence>
<keyword evidence="12 14" id="KW-0342">GTP-binding</keyword>
<dbReference type="Pfam" id="PF08356">
    <property type="entry name" value="EF_assoc_2"/>
    <property type="match status" value="1"/>
</dbReference>
<dbReference type="Proteomes" id="UP000002051">
    <property type="component" value="Unassembled WGS sequence"/>
</dbReference>
<comment type="subcellular location">
    <subcellularLocation>
        <location evidence="1 14">Mitochondrion outer membrane</location>
        <topology evidence="1 14">Single-pass type IV membrane protein</topology>
    </subcellularLocation>
</comment>
<dbReference type="Gene3D" id="1.10.238.10">
    <property type="entry name" value="EF-hand"/>
    <property type="match status" value="2"/>
</dbReference>
<dbReference type="InterPro" id="IPR001806">
    <property type="entry name" value="Small_GTPase"/>
</dbReference>
<accession>G7IED4</accession>
<evidence type="ECO:0000256" key="12">
    <source>
        <dbReference type="ARBA" id="ARBA00023134"/>
    </source>
</evidence>
<dbReference type="PANTHER" id="PTHR46819:SF1">
    <property type="entry name" value="EF-HAND CALCIUM-BINDING DOMAIN-CONTAINING PROTEIN 7"/>
    <property type="match status" value="1"/>
</dbReference>
<dbReference type="Gene3D" id="3.40.50.300">
    <property type="entry name" value="P-loop containing nucleotide triphosphate hydrolases"/>
    <property type="match status" value="2"/>
</dbReference>
<keyword evidence="11 14" id="KW-0496">Mitochondrion</keyword>
<dbReference type="GO" id="GO:0005509">
    <property type="term" value="F:calcium ion binding"/>
    <property type="evidence" value="ECO:0007669"/>
    <property type="project" value="InterPro"/>
</dbReference>
<proteinExistence type="inferred from homology"/>
<evidence type="ECO:0000256" key="15">
    <source>
        <dbReference type="SAM" id="Phobius"/>
    </source>
</evidence>
<keyword evidence="4" id="KW-0479">Metal-binding</keyword>
<dbReference type="OMA" id="FWFAQKA"/>
<dbReference type="PIRSF" id="PIRSF037488">
    <property type="entry name" value="Mt_Rho_GTPase"/>
    <property type="match status" value="1"/>
</dbReference>
<organism evidence="18 21">
    <name type="scientific">Medicago truncatula</name>
    <name type="common">Barrel medic</name>
    <name type="synonym">Medicago tribuloides</name>
    <dbReference type="NCBI Taxonomy" id="3880"/>
    <lineage>
        <taxon>Eukaryota</taxon>
        <taxon>Viridiplantae</taxon>
        <taxon>Streptophyta</taxon>
        <taxon>Embryophyta</taxon>
        <taxon>Tracheophyta</taxon>
        <taxon>Spermatophyta</taxon>
        <taxon>Magnoliopsida</taxon>
        <taxon>eudicotyledons</taxon>
        <taxon>Gunneridae</taxon>
        <taxon>Pentapetalae</taxon>
        <taxon>rosids</taxon>
        <taxon>fabids</taxon>
        <taxon>Fabales</taxon>
        <taxon>Fabaceae</taxon>
        <taxon>Papilionoideae</taxon>
        <taxon>50 kb inversion clade</taxon>
        <taxon>NPAAA clade</taxon>
        <taxon>Hologalegina</taxon>
        <taxon>IRL clade</taxon>
        <taxon>Trifolieae</taxon>
        <taxon>Medicago</taxon>
    </lineage>
</organism>
<evidence type="ECO:0000256" key="14">
    <source>
        <dbReference type="PIRNR" id="PIRNR037488"/>
    </source>
</evidence>
<dbReference type="InterPro" id="IPR020860">
    <property type="entry name" value="MIRO_dom"/>
</dbReference>
<keyword evidence="3 15" id="KW-0812">Transmembrane</keyword>
<evidence type="ECO:0000256" key="8">
    <source>
        <dbReference type="ARBA" id="ARBA00022801"/>
    </source>
</evidence>
<sequence length="640" mass="71418">MANNCNTTILKEVRIVIVGDKSAGKTTLISAMASDSFPATVPPLLRPTHLPSNSFTDSVPLILIDTPSSVGEQGKVVEELKRADSVIVTYACDNTMSFERVSTHWLPQLQKLEVKAPVLVVGCKLDLRDESRQVSLESLTTGIMNQFREVVTCIECSAATLYQVPEVFYFAQKAALHPVDPLFDYDTNALTDRCVRALRRIFNLFDYNMDGTLTDHEVNEFQIRSFGASLQQPDITQLKTMVLRNVPEGVNSLGLTFPGFIEIHNMFLKKGRTETFWAVLRKFGYGNDLKLRDDFLPVPSKKASDQSVELSGAAIEFLKGVFRLVDTDKDQLLRPAEVDKLFDAAPESPWKDAPYMDAAETTDMGYISLKGFLSRWALMTLLDPRYSLANLICIGYRDNPSAALRLTSRRSEDRKNQKTERNVFQCYVFGSKTAGKSALLRALLGRPFSNDYTPTTVERYAANIIELIAGTKKTLILREIPEDEVSNFLSNKDCLAACDVAAFVHDSSDGYSWKRSIDLLEKVVNQGELTGHRFPSLLIAAKDDLTPFPRAVLDSVKVAQELKIDAPIRLSIKSDDSNNVYSKIINAAEHPHLSIPETEFVRKRKQHQQLLHTFIFALAGAAMALAGFTARRARANRNSS</sequence>
<evidence type="ECO:0000256" key="10">
    <source>
        <dbReference type="ARBA" id="ARBA00022989"/>
    </source>
</evidence>
<evidence type="ECO:0000256" key="6">
    <source>
        <dbReference type="ARBA" id="ARBA00022741"/>
    </source>
</evidence>
<keyword evidence="7 14" id="KW-1000">Mitochondrion outer membrane</keyword>
<keyword evidence="8 14" id="KW-0378">Hydrolase</keyword>
<dbReference type="SMART" id="SM00174">
    <property type="entry name" value="RHO"/>
    <property type="match status" value="1"/>
</dbReference>
<dbReference type="InterPro" id="IPR013566">
    <property type="entry name" value="EF_hand_assoc_1"/>
</dbReference>
<evidence type="ECO:0000256" key="5">
    <source>
        <dbReference type="ARBA" id="ARBA00022737"/>
    </source>
</evidence>
<dbReference type="STRING" id="3880.G7IED4"/>
<evidence type="ECO:0000256" key="1">
    <source>
        <dbReference type="ARBA" id="ARBA00004200"/>
    </source>
</evidence>
<evidence type="ECO:0000313" key="20">
    <source>
        <dbReference type="EnsemblPlants" id="AES60903"/>
    </source>
</evidence>
<reference evidence="20" key="3">
    <citation type="submission" date="2015-04" db="UniProtKB">
        <authorList>
            <consortium name="EnsemblPlants"/>
        </authorList>
    </citation>
    <scope>IDENTIFICATION</scope>
    <source>
        <strain evidence="20">cv. Jemalong A17</strain>
    </source>
</reference>
<evidence type="ECO:0000313" key="21">
    <source>
        <dbReference type="Proteomes" id="UP000002051"/>
    </source>
</evidence>
<evidence type="ECO:0000256" key="9">
    <source>
        <dbReference type="ARBA" id="ARBA00022837"/>
    </source>
</evidence>
<dbReference type="GO" id="GO:0005525">
    <property type="term" value="F:GTP binding"/>
    <property type="evidence" value="ECO:0000318"/>
    <property type="project" value="GO_Central"/>
</dbReference>
<dbReference type="FunFam" id="1.10.238.10:FF:000011">
    <property type="entry name" value="Mitochondrial Rho GTPase"/>
    <property type="match status" value="1"/>
</dbReference>
<dbReference type="GO" id="GO:0005741">
    <property type="term" value="C:mitochondrial outer membrane"/>
    <property type="evidence" value="ECO:0000318"/>
    <property type="project" value="GO_Central"/>
</dbReference>
<dbReference type="Gramene" id="rna4088">
    <property type="protein sequence ID" value="RHN80190.1"/>
    <property type="gene ID" value="gene4088"/>
</dbReference>
<dbReference type="Proteomes" id="UP000265566">
    <property type="component" value="Chromosome 1"/>
</dbReference>
<evidence type="ECO:0000256" key="3">
    <source>
        <dbReference type="ARBA" id="ARBA00022692"/>
    </source>
</evidence>
<keyword evidence="9 14" id="KW-0106">Calcium</keyword>
<dbReference type="EMBL" id="CM001217">
    <property type="protein sequence ID" value="AES60903.1"/>
    <property type="molecule type" value="Genomic_DNA"/>
</dbReference>
<dbReference type="InterPro" id="IPR027417">
    <property type="entry name" value="P-loop_NTPase"/>
</dbReference>
<dbReference type="EC" id="3.6.5.-" evidence="14"/>
<dbReference type="FunFam" id="3.40.50.300:FF:000553">
    <property type="entry name" value="Mitochondrial Rho GTPase"/>
    <property type="match status" value="1"/>
</dbReference>
<reference evidence="18 21" key="2">
    <citation type="journal article" date="2014" name="BMC Genomics">
        <title>An improved genome release (version Mt4.0) for the model legume Medicago truncatula.</title>
        <authorList>
            <person name="Tang H."/>
            <person name="Krishnakumar V."/>
            <person name="Bidwell S."/>
            <person name="Rosen B."/>
            <person name="Chan A."/>
            <person name="Zhou S."/>
            <person name="Gentzbittel L."/>
            <person name="Childs K.L."/>
            <person name="Yandell M."/>
            <person name="Gundlach H."/>
            <person name="Mayer K.F."/>
            <person name="Schwartz D.C."/>
            <person name="Town C.D."/>
        </authorList>
    </citation>
    <scope>GENOME REANNOTATION</scope>
    <source>
        <strain evidence="20 21">cv. Jemalong A17</strain>
    </source>
</reference>
<evidence type="ECO:0000256" key="7">
    <source>
        <dbReference type="ARBA" id="ARBA00022787"/>
    </source>
</evidence>
<protein>
    <recommendedName>
        <fullName evidence="14">Mitochondrial Rho GTPase</fullName>
        <ecNumber evidence="14">3.6.5.-</ecNumber>
    </recommendedName>
</protein>
<evidence type="ECO:0000259" key="17">
    <source>
        <dbReference type="PROSITE" id="PS51423"/>
    </source>
</evidence>
<evidence type="ECO:0000313" key="19">
    <source>
        <dbReference type="EMBL" id="RHN80190.1"/>
    </source>
</evidence>
<dbReference type="EMBL" id="PSQE01000001">
    <property type="protein sequence ID" value="RHN80190.1"/>
    <property type="molecule type" value="Genomic_DNA"/>
</dbReference>
<reference evidence="18 21" key="1">
    <citation type="journal article" date="2011" name="Nature">
        <title>The Medicago genome provides insight into the evolution of rhizobial symbioses.</title>
        <authorList>
            <person name="Young N.D."/>
            <person name="Debelle F."/>
            <person name="Oldroyd G.E."/>
            <person name="Geurts R."/>
            <person name="Cannon S.B."/>
            <person name="Udvardi M.K."/>
            <person name="Benedito V.A."/>
            <person name="Mayer K.F."/>
            <person name="Gouzy J."/>
            <person name="Schoof H."/>
            <person name="Van de Peer Y."/>
            <person name="Proost S."/>
            <person name="Cook D.R."/>
            <person name="Meyers B.C."/>
            <person name="Spannagl M."/>
            <person name="Cheung F."/>
            <person name="De Mita S."/>
            <person name="Krishnakumar V."/>
            <person name="Gundlach H."/>
            <person name="Zhou S."/>
            <person name="Mudge J."/>
            <person name="Bharti A.K."/>
            <person name="Murray J.D."/>
            <person name="Naoumkina M.A."/>
            <person name="Rosen B."/>
            <person name="Silverstein K.A."/>
            <person name="Tang H."/>
            <person name="Rombauts S."/>
            <person name="Zhao P.X."/>
            <person name="Zhou P."/>
            <person name="Barbe V."/>
            <person name="Bardou P."/>
            <person name="Bechner M."/>
            <person name="Bellec A."/>
            <person name="Berger A."/>
            <person name="Berges H."/>
            <person name="Bidwell S."/>
            <person name="Bisseling T."/>
            <person name="Choisne N."/>
            <person name="Couloux A."/>
            <person name="Denny R."/>
            <person name="Deshpande S."/>
            <person name="Dai X."/>
            <person name="Doyle J.J."/>
            <person name="Dudez A.M."/>
            <person name="Farmer A.D."/>
            <person name="Fouteau S."/>
            <person name="Franken C."/>
            <person name="Gibelin C."/>
            <person name="Gish J."/>
            <person name="Goldstein S."/>
            <person name="Gonzalez A.J."/>
            <person name="Green P.J."/>
            <person name="Hallab A."/>
            <person name="Hartog M."/>
            <person name="Hua A."/>
            <person name="Humphray S.J."/>
            <person name="Jeong D.H."/>
            <person name="Jing Y."/>
            <person name="Jocker A."/>
            <person name="Kenton S.M."/>
            <person name="Kim D.J."/>
            <person name="Klee K."/>
            <person name="Lai H."/>
            <person name="Lang C."/>
            <person name="Lin S."/>
            <person name="Macmil S.L."/>
            <person name="Magdelenat G."/>
            <person name="Matthews L."/>
            <person name="McCorrison J."/>
            <person name="Monaghan E.L."/>
            <person name="Mun J.H."/>
            <person name="Najar F.Z."/>
            <person name="Nicholson C."/>
            <person name="Noirot C."/>
            <person name="O'Bleness M."/>
            <person name="Paule C.R."/>
            <person name="Poulain J."/>
            <person name="Prion F."/>
            <person name="Qin B."/>
            <person name="Qu C."/>
            <person name="Retzel E.F."/>
            <person name="Riddle C."/>
            <person name="Sallet E."/>
            <person name="Samain S."/>
            <person name="Samson N."/>
            <person name="Sanders I."/>
            <person name="Saurat O."/>
            <person name="Scarpelli C."/>
            <person name="Schiex T."/>
            <person name="Segurens B."/>
            <person name="Severin A.J."/>
            <person name="Sherrier D.J."/>
            <person name="Shi R."/>
            <person name="Sims S."/>
            <person name="Singer S.R."/>
            <person name="Sinharoy S."/>
            <person name="Sterck L."/>
            <person name="Viollet A."/>
            <person name="Wang B.B."/>
            <person name="Wang K."/>
            <person name="Wang M."/>
            <person name="Wang X."/>
            <person name="Warfsmann J."/>
            <person name="Weissenbach J."/>
            <person name="White D.D."/>
            <person name="White J.D."/>
            <person name="Wiley G.B."/>
            <person name="Wincker P."/>
            <person name="Xing Y."/>
            <person name="Yang L."/>
            <person name="Yao Z."/>
            <person name="Ying F."/>
            <person name="Zhai J."/>
            <person name="Zhou L."/>
            <person name="Zuber A."/>
            <person name="Denarie J."/>
            <person name="Dixon R.A."/>
            <person name="May G.D."/>
            <person name="Schwartz D.C."/>
            <person name="Rogers J."/>
            <person name="Quetier F."/>
            <person name="Town C.D."/>
            <person name="Roe B.A."/>
        </authorList>
    </citation>
    <scope>NUCLEOTIDE SEQUENCE [LARGE SCALE GENOMIC DNA]</scope>
    <source>
        <strain evidence="18">A17</strain>
        <strain evidence="20 21">cv. Jemalong A17</strain>
    </source>
</reference>
<comment type="similarity">
    <text evidence="2 14">Belongs to the mitochondrial Rho GTPase family.</text>
</comment>
<dbReference type="Pfam" id="PF00071">
    <property type="entry name" value="Ras"/>
    <property type="match status" value="1"/>
</dbReference>
<dbReference type="GO" id="GO:0007005">
    <property type="term" value="P:mitochondrion organization"/>
    <property type="evidence" value="ECO:0000318"/>
    <property type="project" value="GO_Central"/>
</dbReference>
<name>G7IED4_MEDTR</name>
<dbReference type="InterPro" id="IPR052266">
    <property type="entry name" value="Miro-EF-hand_domain"/>
</dbReference>
<dbReference type="AlphaFoldDB" id="G7IED4"/>
<evidence type="ECO:0000256" key="11">
    <source>
        <dbReference type="ARBA" id="ARBA00023128"/>
    </source>
</evidence>
<dbReference type="PaxDb" id="3880-AES60903"/>
<dbReference type="HOGENOM" id="CLU_014255_3_0_1"/>
<dbReference type="PANTHER" id="PTHR46819">
    <property type="entry name" value="EF-HAND CALCIUM-BINDING DOMAIN-CONTAINING PROTEIN 7"/>
    <property type="match status" value="1"/>
</dbReference>
<feature type="transmembrane region" description="Helical" evidence="15">
    <location>
        <begin position="610"/>
        <end position="630"/>
    </location>
</feature>
<gene>
    <name evidence="20" type="primary">11425064</name>
    <name evidence="18" type="ordered locus">MTR_1g072280</name>
    <name evidence="19" type="ORF">MtrunA17_Chr1g0185591</name>
</gene>
<dbReference type="Pfam" id="PF08355">
    <property type="entry name" value="EF_assoc_1"/>
    <property type="match status" value="1"/>
</dbReference>
<reference evidence="19" key="4">
    <citation type="journal article" date="2018" name="Nat. Plants">
        <title>Whole-genome landscape of Medicago truncatula symbiotic genes.</title>
        <authorList>
            <person name="Pecrix Y."/>
            <person name="Gamas P."/>
            <person name="Carrere S."/>
        </authorList>
    </citation>
    <scope>NUCLEOTIDE SEQUENCE</scope>
    <source>
        <tissue evidence="19">Leaves</tissue>
    </source>
</reference>
<feature type="domain" description="Miro" evidence="17">
    <location>
        <begin position="421"/>
        <end position="590"/>
    </location>
</feature>